<name>A0A0S4PVW9_9HELI</name>
<proteinExistence type="predicted"/>
<dbReference type="AlphaFoldDB" id="A0A0S4PVW9"/>
<gene>
    <name evidence="1" type="ORF">BN2458_PEG1552</name>
</gene>
<dbReference type="KEGG" id="hty:BN2458_PEG1552"/>
<accession>A0A0S4PVW9</accession>
<reference evidence="2" key="1">
    <citation type="submission" date="2015-11" db="EMBL/GenBank/DDBJ databases">
        <authorList>
            <person name="Anvar S.Y."/>
        </authorList>
    </citation>
    <scope>NUCLEOTIDE SEQUENCE [LARGE SCALE GENOMIC DNA]</scope>
</reference>
<sequence>MYPLNYATIQGFLIKYFLQNDMVAKVGFSLIKIQRNPDV</sequence>
<protein>
    <submittedName>
        <fullName evidence="1">Uncharacterized protein</fullName>
    </submittedName>
</protein>
<evidence type="ECO:0000313" key="2">
    <source>
        <dbReference type="Proteomes" id="UP000064525"/>
    </source>
</evidence>
<dbReference type="EMBL" id="LN907858">
    <property type="protein sequence ID" value="CUU40435.1"/>
    <property type="molecule type" value="Genomic_DNA"/>
</dbReference>
<dbReference type="Proteomes" id="UP000064525">
    <property type="component" value="Chromosome I"/>
</dbReference>
<organism evidence="1 2">
    <name type="scientific">Helicobacter typhlonius</name>
    <dbReference type="NCBI Taxonomy" id="76936"/>
    <lineage>
        <taxon>Bacteria</taxon>
        <taxon>Pseudomonadati</taxon>
        <taxon>Campylobacterota</taxon>
        <taxon>Epsilonproteobacteria</taxon>
        <taxon>Campylobacterales</taxon>
        <taxon>Helicobacteraceae</taxon>
        <taxon>Helicobacter</taxon>
    </lineage>
</organism>
<evidence type="ECO:0000313" key="1">
    <source>
        <dbReference type="EMBL" id="CUU40435.1"/>
    </source>
</evidence>
<dbReference type="PATRIC" id="fig|76936.10.peg.1515"/>